<dbReference type="EMBL" id="CATQJA010002681">
    <property type="protein sequence ID" value="CAJ0584107.1"/>
    <property type="molecule type" value="Genomic_DNA"/>
</dbReference>
<evidence type="ECO:0000313" key="2">
    <source>
        <dbReference type="Proteomes" id="UP001177023"/>
    </source>
</evidence>
<sequence>MESYEQRKTERHRKRVLDRLNSLEKFGLKRAKVLKYKRRRMKRHIKQQASYTLPHELDKSPFGVVATHITNTLRKLKGDNTEPRSWRSIVADVEIKGKEIKMRRKELELGEEDEETEMMKLAENKKKNMTLDEQLAQEPVKLMREGEC</sequence>
<proteinExistence type="predicted"/>
<protein>
    <submittedName>
        <fullName evidence="1">Uncharacterized protein</fullName>
    </submittedName>
</protein>
<dbReference type="AlphaFoldDB" id="A0AA36DAX6"/>
<reference evidence="1" key="1">
    <citation type="submission" date="2023-06" db="EMBL/GenBank/DDBJ databases">
        <authorList>
            <person name="Delattre M."/>
        </authorList>
    </citation>
    <scope>NUCLEOTIDE SEQUENCE</scope>
    <source>
        <strain evidence="1">AF72</strain>
    </source>
</reference>
<organism evidence="1 2">
    <name type="scientific">Mesorhabditis spiculigera</name>
    <dbReference type="NCBI Taxonomy" id="96644"/>
    <lineage>
        <taxon>Eukaryota</taxon>
        <taxon>Metazoa</taxon>
        <taxon>Ecdysozoa</taxon>
        <taxon>Nematoda</taxon>
        <taxon>Chromadorea</taxon>
        <taxon>Rhabditida</taxon>
        <taxon>Rhabditina</taxon>
        <taxon>Rhabditomorpha</taxon>
        <taxon>Rhabditoidea</taxon>
        <taxon>Rhabditidae</taxon>
        <taxon>Mesorhabditinae</taxon>
        <taxon>Mesorhabditis</taxon>
    </lineage>
</organism>
<dbReference type="Pfam" id="PF04870">
    <property type="entry name" value="Moulting_cycle"/>
    <property type="match status" value="1"/>
</dbReference>
<comment type="caution">
    <text evidence="1">The sequence shown here is derived from an EMBL/GenBank/DDBJ whole genome shotgun (WGS) entry which is preliminary data.</text>
</comment>
<dbReference type="InterPro" id="IPR006954">
    <property type="entry name" value="Mlt-10-like"/>
</dbReference>
<keyword evidence="2" id="KW-1185">Reference proteome</keyword>
<gene>
    <name evidence="1" type="ORF">MSPICULIGERA_LOCUS22169</name>
</gene>
<evidence type="ECO:0000313" key="1">
    <source>
        <dbReference type="EMBL" id="CAJ0584107.1"/>
    </source>
</evidence>
<dbReference type="Proteomes" id="UP001177023">
    <property type="component" value="Unassembled WGS sequence"/>
</dbReference>
<name>A0AA36DAX6_9BILA</name>
<accession>A0AA36DAX6</accession>
<feature type="non-terminal residue" evidence="1">
    <location>
        <position position="1"/>
    </location>
</feature>